<comment type="caution">
    <text evidence="1">The sequence shown here is derived from an EMBL/GenBank/DDBJ whole genome shotgun (WGS) entry which is preliminary data.</text>
</comment>
<dbReference type="EMBL" id="NBXB01000017">
    <property type="protein sequence ID" value="RFA15851.1"/>
    <property type="molecule type" value="Genomic_DNA"/>
</dbReference>
<evidence type="ECO:0000313" key="1">
    <source>
        <dbReference type="EMBL" id="RFA15851.1"/>
    </source>
</evidence>
<evidence type="ECO:0000313" key="2">
    <source>
        <dbReference type="Proteomes" id="UP000256541"/>
    </source>
</evidence>
<proteinExistence type="predicted"/>
<accession>A0A3E0W1H3</accession>
<organism evidence="1 2">
    <name type="scientific">Subtercola boreus</name>
    <dbReference type="NCBI Taxonomy" id="120213"/>
    <lineage>
        <taxon>Bacteria</taxon>
        <taxon>Bacillati</taxon>
        <taxon>Actinomycetota</taxon>
        <taxon>Actinomycetes</taxon>
        <taxon>Micrococcales</taxon>
        <taxon>Microbacteriaceae</taxon>
        <taxon>Subtercola</taxon>
    </lineage>
</organism>
<name>A0A3E0W1H3_9MICO</name>
<gene>
    <name evidence="1" type="ORF">B7R22_05440</name>
</gene>
<sequence>MNAVQITINPNPPLDVVIAELLAATEPVNRPSIESILTGSAVPEYDYQRLANLGLTSPLLGRQVRSIIQMAQHLIDGDVSPEGIAPSLVAIGQIIAAEMTAPSLLEASAR</sequence>
<dbReference type="Proteomes" id="UP000256541">
    <property type="component" value="Unassembled WGS sequence"/>
</dbReference>
<protein>
    <submittedName>
        <fullName evidence="1">Uncharacterized protein</fullName>
    </submittedName>
</protein>
<dbReference type="AlphaFoldDB" id="A0A3E0W1H3"/>
<reference evidence="1 2" key="1">
    <citation type="submission" date="2017-04" db="EMBL/GenBank/DDBJ databases">
        <title>Comparative genome analysis of Subtercola boreus.</title>
        <authorList>
            <person name="Cho Y.-J."/>
            <person name="Cho A."/>
            <person name="Kim O.-S."/>
            <person name="Lee J.-I."/>
        </authorList>
    </citation>
    <scope>NUCLEOTIDE SEQUENCE [LARGE SCALE GENOMIC DNA]</scope>
    <source>
        <strain evidence="1 2">P27479</strain>
    </source>
</reference>